<evidence type="ECO:0000313" key="4">
    <source>
        <dbReference type="Proteomes" id="UP000005240"/>
    </source>
</evidence>
<dbReference type="EMBL" id="ADAS02000418">
    <property type="protein sequence ID" value="OAV87419.1"/>
    <property type="molecule type" value="Genomic_DNA"/>
</dbReference>
<keyword evidence="4" id="KW-1185">Reference proteome</keyword>
<sequence>MKFRHHRSLSSAAKSQISMDSPPNNHLPASKLLPLSGTAPDGQLDSGSVNSTAALDTLKGPAPSLEAYANYKTSLPPTLLRSERKQAGKKEYVTSCSKLEEIIQQALGLSESIPVTPATIISGLRNIHDQCRKRKQDVREGKPIPPEDLIDLTNESDEDEDRDQASQRHSPSKPPAKRLCIEDTDSSSGINCPHPELPSKVSNVSPSTSQDNPNPLGAVEDIDDAQSPAQHMAPSTSQDFPGHQPKPTSSSTSAAATTEPGLATTQLSSGSNSNLSITTSTRAVINPAPALPSSTGAKSPSDLGLILHMSGPSIPPPANITDAPLLQPPPAPMITLRAAPTGGPTPAPTAPSAQTAAPSTSTPQPSSITFIQKESLRFEVHSILKTFQGHLNRQKFLSAHNSVNSFIDCRAKSMHKRTPPPELPQFSLFQSESKHKVWLKEIQTYLDVILLPANDEPWYAPSLINIPQLKSAKLPELKASKHVEYPLVLLLREIQKPSKVNLSRWANCIASSIQLTAQEFAVKPPPINNLDNTNLGSHLRIIEYLNSCKASTPEMNAEDGKIRNEMSLKPLIQFHDLILDIFITYSIIRGSALADAEPDTPSAESQALVLQKKELDQHRSRHNYTPFCLYLVAGVRGLILAPNNRQFASGASALGFLGAIEHIFKNSIPQREGLEPVWKRTGAYIDSVFIDAFLTPNCLFNFHRLQITQLAQAITSDFLVCLQNQFPAKQFQVPRAVAAK</sequence>
<feature type="compositionally biased region" description="Polar residues" evidence="1">
    <location>
        <begin position="263"/>
        <end position="274"/>
    </location>
</feature>
<feature type="region of interest" description="Disordered" evidence="1">
    <location>
        <begin position="132"/>
        <end position="274"/>
    </location>
</feature>
<dbReference type="OrthoDB" id="2506534at2759"/>
<organism evidence="2">
    <name type="scientific">Puccinia triticina (isolate 1-1 / race 1 (BBBD))</name>
    <name type="common">Brown leaf rust fungus</name>
    <dbReference type="NCBI Taxonomy" id="630390"/>
    <lineage>
        <taxon>Eukaryota</taxon>
        <taxon>Fungi</taxon>
        <taxon>Dikarya</taxon>
        <taxon>Basidiomycota</taxon>
        <taxon>Pucciniomycotina</taxon>
        <taxon>Pucciniomycetes</taxon>
        <taxon>Pucciniales</taxon>
        <taxon>Pucciniaceae</taxon>
        <taxon>Puccinia</taxon>
    </lineage>
</organism>
<gene>
    <name evidence="2" type="ORF">PTTG_03316</name>
</gene>
<feature type="region of interest" description="Disordered" evidence="1">
    <location>
        <begin position="1"/>
        <end position="49"/>
    </location>
</feature>
<evidence type="ECO:0000313" key="3">
    <source>
        <dbReference type="EnsemblFungi" id="PTTG_03316-t43_1-p1"/>
    </source>
</evidence>
<dbReference type="AlphaFoldDB" id="A0A180G4N6"/>
<evidence type="ECO:0000256" key="1">
    <source>
        <dbReference type="SAM" id="MobiDB-lite"/>
    </source>
</evidence>
<reference evidence="2" key="2">
    <citation type="submission" date="2016-05" db="EMBL/GenBank/DDBJ databases">
        <title>Comparative analysis highlights variable genome content of wheat rusts and divergence of the mating loci.</title>
        <authorList>
            <person name="Cuomo C.A."/>
            <person name="Bakkeren G."/>
            <person name="Szabo L."/>
            <person name="Khalil H."/>
            <person name="Joly D."/>
            <person name="Goldberg J."/>
            <person name="Young S."/>
            <person name="Zeng Q."/>
            <person name="Fellers J."/>
        </authorList>
    </citation>
    <scope>NUCLEOTIDE SEQUENCE [LARGE SCALE GENOMIC DNA]</scope>
    <source>
        <strain evidence="2">1-1 BBBD Race 1</strain>
    </source>
</reference>
<feature type="compositionally biased region" description="Polar residues" evidence="1">
    <location>
        <begin position="200"/>
        <end position="213"/>
    </location>
</feature>
<reference evidence="3" key="4">
    <citation type="submission" date="2025-05" db="UniProtKB">
        <authorList>
            <consortium name="EnsemblFungi"/>
        </authorList>
    </citation>
    <scope>IDENTIFICATION</scope>
    <source>
        <strain evidence="3">isolate 1-1 / race 1 (BBBD)</strain>
    </source>
</reference>
<feature type="compositionally biased region" description="Acidic residues" evidence="1">
    <location>
        <begin position="148"/>
        <end position="162"/>
    </location>
</feature>
<feature type="compositionally biased region" description="Low complexity" evidence="1">
    <location>
        <begin position="350"/>
        <end position="366"/>
    </location>
</feature>
<evidence type="ECO:0000313" key="2">
    <source>
        <dbReference type="EMBL" id="OAV87419.1"/>
    </source>
</evidence>
<protein>
    <submittedName>
        <fullName evidence="2 3">Uncharacterized protein</fullName>
    </submittedName>
</protein>
<feature type="compositionally biased region" description="Polar residues" evidence="1">
    <location>
        <begin position="227"/>
        <end position="239"/>
    </location>
</feature>
<reference evidence="2" key="1">
    <citation type="submission" date="2009-11" db="EMBL/GenBank/DDBJ databases">
        <authorList>
            <consortium name="The Broad Institute Genome Sequencing Platform"/>
            <person name="Ward D."/>
            <person name="Feldgarden M."/>
            <person name="Earl A."/>
            <person name="Young S.K."/>
            <person name="Zeng Q."/>
            <person name="Koehrsen M."/>
            <person name="Alvarado L."/>
            <person name="Berlin A."/>
            <person name="Bochicchio J."/>
            <person name="Borenstein D."/>
            <person name="Chapman S.B."/>
            <person name="Chen Z."/>
            <person name="Engels R."/>
            <person name="Freedman E."/>
            <person name="Gellesch M."/>
            <person name="Goldberg J."/>
            <person name="Griggs A."/>
            <person name="Gujja S."/>
            <person name="Heilman E."/>
            <person name="Heiman D."/>
            <person name="Hepburn T."/>
            <person name="Howarth C."/>
            <person name="Jen D."/>
            <person name="Larson L."/>
            <person name="Lewis B."/>
            <person name="Mehta T."/>
            <person name="Park D."/>
            <person name="Pearson M."/>
            <person name="Roberts A."/>
            <person name="Saif S."/>
            <person name="Shea T."/>
            <person name="Shenoy N."/>
            <person name="Sisk P."/>
            <person name="Stolte C."/>
            <person name="Sykes S."/>
            <person name="Thomson T."/>
            <person name="Walk T."/>
            <person name="White J."/>
            <person name="Yandava C."/>
            <person name="Izard J."/>
            <person name="Baranova O.V."/>
            <person name="Blanton J.M."/>
            <person name="Tanner A.C."/>
            <person name="Dewhirst F.E."/>
            <person name="Haas B."/>
            <person name="Nusbaum C."/>
            <person name="Birren B."/>
        </authorList>
    </citation>
    <scope>NUCLEOTIDE SEQUENCE [LARGE SCALE GENOMIC DNA]</scope>
    <source>
        <strain evidence="2">1-1 BBBD Race 1</strain>
    </source>
</reference>
<dbReference type="Proteomes" id="UP000005240">
    <property type="component" value="Unassembled WGS sequence"/>
</dbReference>
<reference evidence="3 4" key="3">
    <citation type="journal article" date="2017" name="G3 (Bethesda)">
        <title>Comparative analysis highlights variable genome content of wheat rusts and divergence of the mating loci.</title>
        <authorList>
            <person name="Cuomo C.A."/>
            <person name="Bakkeren G."/>
            <person name="Khalil H.B."/>
            <person name="Panwar V."/>
            <person name="Joly D."/>
            <person name="Linning R."/>
            <person name="Sakthikumar S."/>
            <person name="Song X."/>
            <person name="Adiconis X."/>
            <person name="Fan L."/>
            <person name="Goldberg J.M."/>
            <person name="Levin J.Z."/>
            <person name="Young S."/>
            <person name="Zeng Q."/>
            <person name="Anikster Y."/>
            <person name="Bruce M."/>
            <person name="Wang M."/>
            <person name="Yin C."/>
            <person name="McCallum B."/>
            <person name="Szabo L.J."/>
            <person name="Hulbert S."/>
            <person name="Chen X."/>
            <person name="Fellers J.P."/>
        </authorList>
    </citation>
    <scope>NUCLEOTIDE SEQUENCE</scope>
    <source>
        <strain evidence="4">Isolate 1-1 / race 1 (BBBD)</strain>
        <strain evidence="3">isolate 1-1 / race 1 (BBBD)</strain>
    </source>
</reference>
<feature type="region of interest" description="Disordered" evidence="1">
    <location>
        <begin position="339"/>
        <end position="366"/>
    </location>
</feature>
<proteinExistence type="predicted"/>
<dbReference type="VEuPathDB" id="FungiDB:PTTG_03316"/>
<name>A0A180G4N6_PUCT1</name>
<feature type="compositionally biased region" description="Polar residues" evidence="1">
    <location>
        <begin position="9"/>
        <end position="24"/>
    </location>
</feature>
<feature type="compositionally biased region" description="Low complexity" evidence="1">
    <location>
        <begin position="248"/>
        <end position="258"/>
    </location>
</feature>
<dbReference type="EnsemblFungi" id="PTTG_03316-t43_1">
    <property type="protein sequence ID" value="PTTG_03316-t43_1-p1"/>
    <property type="gene ID" value="PTTG_03316"/>
</dbReference>
<accession>A0A180G4N6</accession>